<feature type="compositionally biased region" description="Polar residues" evidence="1">
    <location>
        <begin position="214"/>
        <end position="240"/>
    </location>
</feature>
<reference evidence="2" key="1">
    <citation type="submission" date="2022-08" db="UniProtKB">
        <authorList>
            <consortium name="EnsemblMetazoa"/>
        </authorList>
    </citation>
    <scope>IDENTIFICATION</scope>
    <source>
        <strain evidence="2">05x7-T-G4-1.051#20</strain>
    </source>
</reference>
<evidence type="ECO:0000313" key="3">
    <source>
        <dbReference type="Proteomes" id="UP000005408"/>
    </source>
</evidence>
<feature type="compositionally biased region" description="Basic and acidic residues" evidence="1">
    <location>
        <begin position="1"/>
        <end position="13"/>
    </location>
</feature>
<feature type="region of interest" description="Disordered" evidence="1">
    <location>
        <begin position="1"/>
        <end position="87"/>
    </location>
</feature>
<dbReference type="Proteomes" id="UP000005408">
    <property type="component" value="Unassembled WGS sequence"/>
</dbReference>
<sequence length="286" mass="31152">MDSRPHPPKRKEPSTLSNNQHQGPTSGDSSICKKARLSSSGDVDYPSNEHASCSHNELFPNNGEIPLERNLDSSDVESDDSTDASIGSLSGNQVLLFADIDISTNFQQQNPRQSIENDIFDTSQHSPGQNSNVSVVPARDRNTYNLHRWQSKHIAKSIVDNAINMTLEEMGVSPETEADVFKREKTEIETFGISHAIQSRGLSAQLTNPLMTSSSGTVLSSMGENAASRSDTSRQYSSDPQPIVIKVNEKETSLGDSTLQNTDQNSLINQAVTMAICSQGLVMKNS</sequence>
<name>A0A8W8IAP4_MAGGI</name>
<accession>A0A8W8IAP4</accession>
<feature type="region of interest" description="Disordered" evidence="1">
    <location>
        <begin position="214"/>
        <end position="242"/>
    </location>
</feature>
<keyword evidence="3" id="KW-1185">Reference proteome</keyword>
<dbReference type="AlphaFoldDB" id="A0A8W8IAP4"/>
<dbReference type="EnsemblMetazoa" id="G13149.2">
    <property type="protein sequence ID" value="G13149.2:cds"/>
    <property type="gene ID" value="G13149"/>
</dbReference>
<feature type="compositionally biased region" description="Polar residues" evidence="1">
    <location>
        <begin position="14"/>
        <end position="29"/>
    </location>
</feature>
<protein>
    <submittedName>
        <fullName evidence="2">Uncharacterized protein</fullName>
    </submittedName>
</protein>
<organism evidence="2 3">
    <name type="scientific">Magallana gigas</name>
    <name type="common">Pacific oyster</name>
    <name type="synonym">Crassostrea gigas</name>
    <dbReference type="NCBI Taxonomy" id="29159"/>
    <lineage>
        <taxon>Eukaryota</taxon>
        <taxon>Metazoa</taxon>
        <taxon>Spiralia</taxon>
        <taxon>Lophotrochozoa</taxon>
        <taxon>Mollusca</taxon>
        <taxon>Bivalvia</taxon>
        <taxon>Autobranchia</taxon>
        <taxon>Pteriomorphia</taxon>
        <taxon>Ostreida</taxon>
        <taxon>Ostreoidea</taxon>
        <taxon>Ostreidae</taxon>
        <taxon>Magallana</taxon>
    </lineage>
</organism>
<evidence type="ECO:0000313" key="2">
    <source>
        <dbReference type="EnsemblMetazoa" id="G13149.2:cds"/>
    </source>
</evidence>
<dbReference type="OrthoDB" id="6162705at2759"/>
<evidence type="ECO:0000256" key="1">
    <source>
        <dbReference type="SAM" id="MobiDB-lite"/>
    </source>
</evidence>
<proteinExistence type="predicted"/>
<dbReference type="OMA" id="SNEHASC"/>